<evidence type="ECO:0000313" key="2">
    <source>
        <dbReference type="EMBL" id="PKU39399.1"/>
    </source>
</evidence>
<protein>
    <submittedName>
        <fullName evidence="2">Uncharacterized protein</fullName>
    </submittedName>
</protein>
<sequence>MTPSVRLLLPGEAPSRPPTGTQRQAGCHSTVPCMAGLAGWAEKGWGVKRNVTILRNASAEDIAVVQALNSWMKGWGADPCRACATAKGGLCLTCYESESRANFTLTCQSTVLSISQQTLKFKNEFSLQINSRLRVS</sequence>
<feature type="region of interest" description="Disordered" evidence="1">
    <location>
        <begin position="1"/>
        <end position="27"/>
    </location>
</feature>
<dbReference type="Proteomes" id="UP000233556">
    <property type="component" value="Unassembled WGS sequence"/>
</dbReference>
<proteinExistence type="predicted"/>
<keyword evidence="3" id="KW-1185">Reference proteome</keyword>
<reference evidence="3" key="1">
    <citation type="submission" date="2017-11" db="EMBL/GenBank/DDBJ databases">
        <authorList>
            <person name="Lima N.C."/>
            <person name="Parody-Merino A.M."/>
            <person name="Battley P.F."/>
            <person name="Fidler A.E."/>
            <person name="Prosdocimi F."/>
        </authorList>
    </citation>
    <scope>NUCLEOTIDE SEQUENCE [LARGE SCALE GENOMIC DNA]</scope>
</reference>
<accession>A0A2I0U061</accession>
<dbReference type="EMBL" id="KZ506496">
    <property type="protein sequence ID" value="PKU39399.1"/>
    <property type="molecule type" value="Genomic_DNA"/>
</dbReference>
<name>A0A2I0U061_LIMLA</name>
<dbReference type="AlphaFoldDB" id="A0A2I0U061"/>
<organism evidence="2 3">
    <name type="scientific">Limosa lapponica baueri</name>
    <dbReference type="NCBI Taxonomy" id="1758121"/>
    <lineage>
        <taxon>Eukaryota</taxon>
        <taxon>Metazoa</taxon>
        <taxon>Chordata</taxon>
        <taxon>Craniata</taxon>
        <taxon>Vertebrata</taxon>
        <taxon>Euteleostomi</taxon>
        <taxon>Archelosauria</taxon>
        <taxon>Archosauria</taxon>
        <taxon>Dinosauria</taxon>
        <taxon>Saurischia</taxon>
        <taxon>Theropoda</taxon>
        <taxon>Coelurosauria</taxon>
        <taxon>Aves</taxon>
        <taxon>Neognathae</taxon>
        <taxon>Neoaves</taxon>
        <taxon>Charadriiformes</taxon>
        <taxon>Scolopacidae</taxon>
        <taxon>Limosa</taxon>
    </lineage>
</organism>
<evidence type="ECO:0000313" key="3">
    <source>
        <dbReference type="Proteomes" id="UP000233556"/>
    </source>
</evidence>
<gene>
    <name evidence="2" type="ORF">llap_10296</name>
</gene>
<reference evidence="3" key="2">
    <citation type="submission" date="2017-12" db="EMBL/GenBank/DDBJ databases">
        <title>Genome sequence of the Bar-tailed Godwit (Limosa lapponica baueri).</title>
        <authorList>
            <person name="Lima N.C.B."/>
            <person name="Parody-Merino A.M."/>
            <person name="Battley P.F."/>
            <person name="Fidler A.E."/>
            <person name="Prosdocimi F."/>
        </authorList>
    </citation>
    <scope>NUCLEOTIDE SEQUENCE [LARGE SCALE GENOMIC DNA]</scope>
</reference>
<evidence type="ECO:0000256" key="1">
    <source>
        <dbReference type="SAM" id="MobiDB-lite"/>
    </source>
</evidence>